<dbReference type="STRING" id="6526.A0A2C9JWU7"/>
<dbReference type="PANTHER" id="PTHR34737:SF2">
    <property type="entry name" value="EF-HAND DOMAIN-CONTAINING PROTEIN"/>
    <property type="match status" value="1"/>
</dbReference>
<name>A0A2C9JWU7_BIOGL</name>
<feature type="region of interest" description="Disordered" evidence="1">
    <location>
        <begin position="89"/>
        <end position="113"/>
    </location>
</feature>
<keyword evidence="2" id="KW-0732">Signal</keyword>
<evidence type="ECO:0000313" key="4">
    <source>
        <dbReference type="EnsemblMetazoa" id="BGLB009297-PB"/>
    </source>
</evidence>
<organism evidence="4 5">
    <name type="scientific">Biomphalaria glabrata</name>
    <name type="common">Bloodfluke planorb</name>
    <name type="synonym">Freshwater snail</name>
    <dbReference type="NCBI Taxonomy" id="6526"/>
    <lineage>
        <taxon>Eukaryota</taxon>
        <taxon>Metazoa</taxon>
        <taxon>Spiralia</taxon>
        <taxon>Lophotrochozoa</taxon>
        <taxon>Mollusca</taxon>
        <taxon>Gastropoda</taxon>
        <taxon>Heterobranchia</taxon>
        <taxon>Euthyneura</taxon>
        <taxon>Panpulmonata</taxon>
        <taxon>Hygrophila</taxon>
        <taxon>Lymnaeoidea</taxon>
        <taxon>Planorbidae</taxon>
        <taxon>Biomphalaria</taxon>
    </lineage>
</organism>
<dbReference type="KEGG" id="bgt:106071210"/>
<evidence type="ECO:0000256" key="2">
    <source>
        <dbReference type="SAM" id="SignalP"/>
    </source>
</evidence>
<dbReference type="VEuPathDB" id="VectorBase:BGLB009297"/>
<dbReference type="InterPro" id="IPR055313">
    <property type="entry name" value="Temptin-like"/>
</dbReference>
<evidence type="ECO:0000259" key="3">
    <source>
        <dbReference type="Pfam" id="PF24784"/>
    </source>
</evidence>
<dbReference type="AlphaFoldDB" id="A0A2C9JWU7"/>
<feature type="signal peptide" evidence="2">
    <location>
        <begin position="1"/>
        <end position="19"/>
    </location>
</feature>
<evidence type="ECO:0000313" key="5">
    <source>
        <dbReference type="Proteomes" id="UP000076420"/>
    </source>
</evidence>
<protein>
    <recommendedName>
        <fullName evidence="3">Temptin Cys/Cys disulfide domain-containing protein</fullName>
    </recommendedName>
</protein>
<gene>
    <name evidence="4" type="primary">106071210</name>
</gene>
<dbReference type="Pfam" id="PF24784">
    <property type="entry name" value="Temptin_C"/>
    <property type="match status" value="1"/>
</dbReference>
<evidence type="ECO:0000256" key="1">
    <source>
        <dbReference type="SAM" id="MobiDB-lite"/>
    </source>
</evidence>
<dbReference type="OrthoDB" id="129121at2759"/>
<dbReference type="RefSeq" id="XP_013086709.2">
    <property type="nucleotide sequence ID" value="XM_013231255.2"/>
</dbReference>
<sequence length="113" mass="12324">MGVLKFTLLSLMLLTVVNGFPDFQNLIPNGSQVVDVIGPWPGVGHINRGGGGQLNPFGNDFKNNNFRWTRRLCLRDSDGDGLSNGRELGDPNCVWRVGQPNPPGPVTHPGFRD</sequence>
<dbReference type="PANTHER" id="PTHR34737">
    <property type="entry name" value="EF-HAND DOMAIN-CONTAINING PROTEIN"/>
    <property type="match status" value="1"/>
</dbReference>
<accession>A0A2C9JWU7</accession>
<dbReference type="InterPro" id="IPR057626">
    <property type="entry name" value="S-S_Temptin"/>
</dbReference>
<dbReference type="Proteomes" id="UP000076420">
    <property type="component" value="Unassembled WGS sequence"/>
</dbReference>
<reference evidence="4" key="1">
    <citation type="submission" date="2020-05" db="UniProtKB">
        <authorList>
            <consortium name="EnsemblMetazoa"/>
        </authorList>
    </citation>
    <scope>IDENTIFICATION</scope>
    <source>
        <strain evidence="4">BB02</strain>
    </source>
</reference>
<proteinExistence type="predicted"/>
<feature type="domain" description="Temptin Cys/Cys disulfide" evidence="3">
    <location>
        <begin position="17"/>
        <end position="110"/>
    </location>
</feature>
<dbReference type="VEuPathDB" id="VectorBase:BGLAX_040964"/>
<feature type="chain" id="PRO_5013174883" description="Temptin Cys/Cys disulfide domain-containing protein" evidence="2">
    <location>
        <begin position="20"/>
        <end position="113"/>
    </location>
</feature>
<dbReference type="EnsemblMetazoa" id="BGLB009297-RB">
    <property type="protein sequence ID" value="BGLB009297-PB"/>
    <property type="gene ID" value="BGLB009297"/>
</dbReference>